<dbReference type="Pfam" id="PF06426">
    <property type="entry name" value="SATase_N"/>
    <property type="match status" value="1"/>
</dbReference>
<evidence type="ECO:0000256" key="4">
    <source>
        <dbReference type="ARBA" id="ARBA00018522"/>
    </source>
</evidence>
<keyword evidence="5" id="KW-0028">Amino-acid biosynthesis</keyword>
<dbReference type="InterPro" id="IPR005881">
    <property type="entry name" value="Ser_O-AcTrfase"/>
</dbReference>
<dbReference type="InterPro" id="IPR042122">
    <property type="entry name" value="Ser_AcTrfase_N_sf"/>
</dbReference>
<dbReference type="CDD" id="cd03354">
    <property type="entry name" value="LbH_SAT"/>
    <property type="match status" value="1"/>
</dbReference>
<dbReference type="NCBIfam" id="NF041874">
    <property type="entry name" value="EPS_EpsC"/>
    <property type="match status" value="1"/>
</dbReference>
<comment type="catalytic activity">
    <reaction evidence="9">
        <text>L-serine + acetyl-CoA = O-acetyl-L-serine + CoA</text>
        <dbReference type="Rhea" id="RHEA:24560"/>
        <dbReference type="ChEBI" id="CHEBI:33384"/>
        <dbReference type="ChEBI" id="CHEBI:57287"/>
        <dbReference type="ChEBI" id="CHEBI:57288"/>
        <dbReference type="ChEBI" id="CHEBI:58340"/>
        <dbReference type="EC" id="2.3.1.30"/>
    </reaction>
</comment>
<evidence type="ECO:0000256" key="9">
    <source>
        <dbReference type="ARBA" id="ARBA00049486"/>
    </source>
</evidence>
<sequence length="263" mass="28611">MEESVVEQLFVWEEINKTISILKVEEPILYDYILGFLILPGDFKSGLSSVLNYYLFSSVESEFNLFYEIIYKAIDSCPDICRSAIADLLAFCDRDPASLSMLQTFIFAKGYIAIQAYRVAHALWCSGNKYSAQMIQLKMSNIFSVDIHPAARLGKGLFFDHATGVVIGETAVVEDNVSILHEVTLGGTGKQKGARHPTIREGALLCSGAKILGNIEVGKGSKVGAGSVVLKDVPPSSTVVGIPAKVVGALKFNPAFEMDQHLI</sequence>
<dbReference type="InterPro" id="IPR053376">
    <property type="entry name" value="Serine_acetyltransferase"/>
</dbReference>
<reference evidence="11" key="1">
    <citation type="journal article" date="2012" name="J. Bacteriol.">
        <title>Genome sequences of type strains of seven species of the marine bacterium Pseudoalteromonas.</title>
        <authorList>
            <person name="Xie B.B."/>
            <person name="Shu Y.L."/>
            <person name="Qin Q.L."/>
            <person name="Rong J.C."/>
            <person name="Zhang X.Y."/>
            <person name="Chen X.L."/>
            <person name="Shi M."/>
            <person name="He H.L."/>
            <person name="Zhou B.C."/>
            <person name="Zhang Y.Z."/>
        </authorList>
    </citation>
    <scope>NUCLEOTIDE SEQUENCE</scope>
    <source>
        <strain evidence="11">DSM 8771</strain>
    </source>
</reference>
<dbReference type="InterPro" id="IPR001451">
    <property type="entry name" value="Hexapep"/>
</dbReference>
<name>A0AAD4AGW3_9GAMM</name>
<dbReference type="FunFam" id="2.160.10.10:FF:000002">
    <property type="entry name" value="Serine acetyltransferase"/>
    <property type="match status" value="1"/>
</dbReference>
<dbReference type="SUPFAM" id="SSF51161">
    <property type="entry name" value="Trimeric LpxA-like enzymes"/>
    <property type="match status" value="1"/>
</dbReference>
<evidence type="ECO:0000256" key="2">
    <source>
        <dbReference type="ARBA" id="ARBA00007274"/>
    </source>
</evidence>
<feature type="domain" description="Serine acetyltransferase N-terminal" evidence="10">
    <location>
        <begin position="11"/>
        <end position="116"/>
    </location>
</feature>
<dbReference type="GO" id="GO:0009001">
    <property type="term" value="F:serine O-acetyltransferase activity"/>
    <property type="evidence" value="ECO:0007669"/>
    <property type="project" value="UniProtKB-EC"/>
</dbReference>
<dbReference type="AlphaFoldDB" id="A0AAD4AGW3"/>
<dbReference type="RefSeq" id="WP_010365651.1">
    <property type="nucleotide sequence ID" value="NZ_AHBZ03000022.1"/>
</dbReference>
<dbReference type="EC" id="2.3.1.30" evidence="3"/>
<evidence type="ECO:0000256" key="1">
    <source>
        <dbReference type="ARBA" id="ARBA00004876"/>
    </source>
</evidence>
<dbReference type="GO" id="GO:0006535">
    <property type="term" value="P:cysteine biosynthetic process from serine"/>
    <property type="evidence" value="ECO:0007669"/>
    <property type="project" value="InterPro"/>
</dbReference>
<comment type="caution">
    <text evidence="11">The sequence shown here is derived from an EMBL/GenBank/DDBJ whole genome shotgun (WGS) entry which is preliminary data.</text>
</comment>
<evidence type="ECO:0000256" key="7">
    <source>
        <dbReference type="ARBA" id="ARBA00023192"/>
    </source>
</evidence>
<evidence type="ECO:0000256" key="8">
    <source>
        <dbReference type="ARBA" id="ARBA00023315"/>
    </source>
</evidence>
<evidence type="ECO:0000259" key="10">
    <source>
        <dbReference type="SMART" id="SM00971"/>
    </source>
</evidence>
<accession>A0AAD4AGW3</accession>
<evidence type="ECO:0000256" key="5">
    <source>
        <dbReference type="ARBA" id="ARBA00022605"/>
    </source>
</evidence>
<keyword evidence="8" id="KW-0012">Acyltransferase</keyword>
<dbReference type="Gene3D" id="1.10.3130.10">
    <property type="entry name" value="serine acetyltransferase, domain 1"/>
    <property type="match status" value="1"/>
</dbReference>
<comment type="similarity">
    <text evidence="2">Belongs to the transferase hexapeptide repeat family.</text>
</comment>
<dbReference type="NCBIfam" id="TIGR01172">
    <property type="entry name" value="cysE"/>
    <property type="match status" value="1"/>
</dbReference>
<proteinExistence type="inferred from homology"/>
<dbReference type="InterPro" id="IPR045304">
    <property type="entry name" value="LbH_SAT"/>
</dbReference>
<dbReference type="EMBL" id="AHBZ03000022">
    <property type="protein sequence ID" value="KAF7768880.1"/>
    <property type="molecule type" value="Genomic_DNA"/>
</dbReference>
<organism evidence="11 12">
    <name type="scientific">Pseudoalteromonas citrea</name>
    <dbReference type="NCBI Taxonomy" id="43655"/>
    <lineage>
        <taxon>Bacteria</taxon>
        <taxon>Pseudomonadati</taxon>
        <taxon>Pseudomonadota</taxon>
        <taxon>Gammaproteobacteria</taxon>
        <taxon>Alteromonadales</taxon>
        <taxon>Pseudoalteromonadaceae</taxon>
        <taxon>Pseudoalteromonas</taxon>
    </lineage>
</organism>
<evidence type="ECO:0000313" key="11">
    <source>
        <dbReference type="EMBL" id="KAF7768880.1"/>
    </source>
</evidence>
<keyword evidence="7" id="KW-0198">Cysteine biosynthesis</keyword>
<gene>
    <name evidence="11" type="primary">cysE</name>
    <name evidence="11" type="ORF">PCIT_a3399</name>
</gene>
<protein>
    <recommendedName>
        <fullName evidence="4">Serine acetyltransferase</fullName>
        <ecNumber evidence="3">2.3.1.30</ecNumber>
    </recommendedName>
</protein>
<comment type="pathway">
    <text evidence="1">Amino-acid biosynthesis; L-cysteine biosynthesis; L-cysteine from L-serine: step 1/2.</text>
</comment>
<dbReference type="PANTHER" id="PTHR42811">
    <property type="entry name" value="SERINE ACETYLTRANSFERASE"/>
    <property type="match status" value="1"/>
</dbReference>
<dbReference type="GO" id="GO:0005737">
    <property type="term" value="C:cytoplasm"/>
    <property type="evidence" value="ECO:0007669"/>
    <property type="project" value="InterPro"/>
</dbReference>
<dbReference type="InterPro" id="IPR010493">
    <property type="entry name" value="Ser_AcTrfase_N"/>
</dbReference>
<dbReference type="InterPro" id="IPR011004">
    <property type="entry name" value="Trimer_LpxA-like_sf"/>
</dbReference>
<dbReference type="Gene3D" id="2.160.10.10">
    <property type="entry name" value="Hexapeptide repeat proteins"/>
    <property type="match status" value="1"/>
</dbReference>
<evidence type="ECO:0000256" key="6">
    <source>
        <dbReference type="ARBA" id="ARBA00022679"/>
    </source>
</evidence>
<dbReference type="Pfam" id="PF00132">
    <property type="entry name" value="Hexapep"/>
    <property type="match status" value="1"/>
</dbReference>
<keyword evidence="6" id="KW-0808">Transferase</keyword>
<reference evidence="11" key="2">
    <citation type="submission" date="2015-03" db="EMBL/GenBank/DDBJ databases">
        <title>Genome sequence of Pseudoalteromonas citrea.</title>
        <authorList>
            <person name="Xie B.-B."/>
            <person name="Rong J.-C."/>
            <person name="Qin Q.-L."/>
            <person name="Zhang Y.-Z."/>
        </authorList>
    </citation>
    <scope>NUCLEOTIDE SEQUENCE</scope>
    <source>
        <strain evidence="11">DSM 8771</strain>
    </source>
</reference>
<dbReference type="Proteomes" id="UP000016487">
    <property type="component" value="Unassembled WGS sequence"/>
</dbReference>
<evidence type="ECO:0000256" key="3">
    <source>
        <dbReference type="ARBA" id="ARBA00013266"/>
    </source>
</evidence>
<dbReference type="SMART" id="SM00971">
    <property type="entry name" value="SATase_N"/>
    <property type="match status" value="1"/>
</dbReference>
<evidence type="ECO:0000313" key="12">
    <source>
        <dbReference type="Proteomes" id="UP000016487"/>
    </source>
</evidence>